<name>A0A316YVP8_9BASI</name>
<feature type="domain" description="FAD-binding" evidence="5">
    <location>
        <begin position="104"/>
        <end position="171"/>
    </location>
</feature>
<gene>
    <name evidence="6" type="ORF">FA10DRAFT_265671</name>
</gene>
<evidence type="ECO:0000256" key="2">
    <source>
        <dbReference type="ARBA" id="ARBA00022827"/>
    </source>
</evidence>
<dbReference type="Pfam" id="PF01494">
    <property type="entry name" value="FAD_binding_3"/>
    <property type="match status" value="1"/>
</dbReference>
<dbReference type="InterPro" id="IPR036188">
    <property type="entry name" value="FAD/NAD-bd_sf"/>
</dbReference>
<dbReference type="GO" id="GO:0004497">
    <property type="term" value="F:monooxygenase activity"/>
    <property type="evidence" value="ECO:0007669"/>
    <property type="project" value="UniProtKB-KW"/>
</dbReference>
<dbReference type="InParanoid" id="A0A316YVP8"/>
<dbReference type="OrthoDB" id="655030at2759"/>
<evidence type="ECO:0000313" key="6">
    <source>
        <dbReference type="EMBL" id="PWN91835.1"/>
    </source>
</evidence>
<dbReference type="AlphaFoldDB" id="A0A316YVP8"/>
<protein>
    <recommendedName>
        <fullName evidence="5">FAD-binding domain-containing protein</fullName>
    </recommendedName>
</protein>
<dbReference type="GO" id="GO:0071949">
    <property type="term" value="F:FAD binding"/>
    <property type="evidence" value="ECO:0007669"/>
    <property type="project" value="InterPro"/>
</dbReference>
<dbReference type="STRING" id="215250.A0A316YVP8"/>
<evidence type="ECO:0000313" key="7">
    <source>
        <dbReference type="Proteomes" id="UP000245768"/>
    </source>
</evidence>
<accession>A0A316YVP8</accession>
<dbReference type="SUPFAM" id="SSF51905">
    <property type="entry name" value="FAD/NAD(P)-binding domain"/>
    <property type="match status" value="1"/>
</dbReference>
<reference evidence="6 7" key="1">
    <citation type="journal article" date="2018" name="Mol. Biol. Evol.">
        <title>Broad Genomic Sampling Reveals a Smut Pathogenic Ancestry of the Fungal Clade Ustilaginomycotina.</title>
        <authorList>
            <person name="Kijpornyongpan T."/>
            <person name="Mondo S.J."/>
            <person name="Barry K."/>
            <person name="Sandor L."/>
            <person name="Lee J."/>
            <person name="Lipzen A."/>
            <person name="Pangilinan J."/>
            <person name="LaButti K."/>
            <person name="Hainaut M."/>
            <person name="Henrissat B."/>
            <person name="Grigoriev I.V."/>
            <person name="Spatafora J.W."/>
            <person name="Aime M.C."/>
        </authorList>
    </citation>
    <scope>NUCLEOTIDE SEQUENCE [LARGE SCALE GENOMIC DNA]</scope>
    <source>
        <strain evidence="6 7">MCA 4198</strain>
    </source>
</reference>
<keyword evidence="3" id="KW-0560">Oxidoreductase</keyword>
<evidence type="ECO:0000256" key="3">
    <source>
        <dbReference type="ARBA" id="ARBA00023002"/>
    </source>
</evidence>
<sequence>MTLTRDSAPDLALFSEPVRFKSRNSDALSEFEVPSDYLYWVLVGDEKRFPKGRTREAQALKKVTLEMTVGWHPSVRAVLEEQSIDESQLLPIRSTRPQDVTLLRNRDDLNVVILLGDALHAMTPAGGSGANTALIDAQLLVQLLIDEDKSDDVYLKYHRKMTGYAPKAVEKSVAGGKHIFGMSSINEWTIWTPQEKDF</sequence>
<evidence type="ECO:0000256" key="1">
    <source>
        <dbReference type="ARBA" id="ARBA00022630"/>
    </source>
</evidence>
<dbReference type="GeneID" id="37043069"/>
<keyword evidence="2" id="KW-0274">FAD</keyword>
<dbReference type="EMBL" id="KZ819635">
    <property type="protein sequence ID" value="PWN91835.1"/>
    <property type="molecule type" value="Genomic_DNA"/>
</dbReference>
<dbReference type="Proteomes" id="UP000245768">
    <property type="component" value="Unassembled WGS sequence"/>
</dbReference>
<keyword evidence="4" id="KW-0503">Monooxygenase</keyword>
<evidence type="ECO:0000259" key="5">
    <source>
        <dbReference type="Pfam" id="PF01494"/>
    </source>
</evidence>
<evidence type="ECO:0000256" key="4">
    <source>
        <dbReference type="ARBA" id="ARBA00023033"/>
    </source>
</evidence>
<proteinExistence type="predicted"/>
<dbReference type="PANTHER" id="PTHR47178:SF5">
    <property type="entry name" value="FAD-BINDING DOMAIN-CONTAINING PROTEIN"/>
    <property type="match status" value="1"/>
</dbReference>
<keyword evidence="1" id="KW-0285">Flavoprotein</keyword>
<dbReference type="Gene3D" id="3.50.50.60">
    <property type="entry name" value="FAD/NAD(P)-binding domain"/>
    <property type="match status" value="1"/>
</dbReference>
<dbReference type="InterPro" id="IPR002938">
    <property type="entry name" value="FAD-bd"/>
</dbReference>
<keyword evidence="7" id="KW-1185">Reference proteome</keyword>
<organism evidence="6 7">
    <name type="scientific">Acaromyces ingoldii</name>
    <dbReference type="NCBI Taxonomy" id="215250"/>
    <lineage>
        <taxon>Eukaryota</taxon>
        <taxon>Fungi</taxon>
        <taxon>Dikarya</taxon>
        <taxon>Basidiomycota</taxon>
        <taxon>Ustilaginomycotina</taxon>
        <taxon>Exobasidiomycetes</taxon>
        <taxon>Exobasidiales</taxon>
        <taxon>Cryptobasidiaceae</taxon>
        <taxon>Acaromyces</taxon>
    </lineage>
</organism>
<dbReference type="PRINTS" id="PR00420">
    <property type="entry name" value="RNGMNOXGNASE"/>
</dbReference>
<dbReference type="PANTHER" id="PTHR47178">
    <property type="entry name" value="MONOOXYGENASE, FAD-BINDING"/>
    <property type="match status" value="1"/>
</dbReference>
<dbReference type="RefSeq" id="XP_025379033.1">
    <property type="nucleotide sequence ID" value="XM_025521153.1"/>
</dbReference>